<name>A0A5E7D671_PSEFL</name>
<evidence type="ECO:0000313" key="2">
    <source>
        <dbReference type="EMBL" id="VVO07285.1"/>
    </source>
</evidence>
<dbReference type="GO" id="GO:0055085">
    <property type="term" value="P:transmembrane transport"/>
    <property type="evidence" value="ECO:0007669"/>
    <property type="project" value="InterPro"/>
</dbReference>
<dbReference type="Proteomes" id="UP000409037">
    <property type="component" value="Unassembled WGS sequence"/>
</dbReference>
<evidence type="ECO:0000259" key="1">
    <source>
        <dbReference type="PROSITE" id="PS52015"/>
    </source>
</evidence>
<dbReference type="PROSITE" id="PS52015">
    <property type="entry name" value="TONB_CTD"/>
    <property type="match status" value="1"/>
</dbReference>
<sequence length="147" mass="17329">MSKVKILESDHPDLAEAGRVAIEQWRFRPWTVDEDKPARQEIIAPLVFRLDLDSPIHTNQWLKKLQCRDVNEQLLNVPEHAWVDAAPFHYTRAYLSNVFHVTQLPKEQRLEWIAKLNKRVPNIVRSCRSGPELKYMSLLPEEIRKLL</sequence>
<evidence type="ECO:0000313" key="3">
    <source>
        <dbReference type="Proteomes" id="UP000409037"/>
    </source>
</evidence>
<proteinExistence type="predicted"/>
<dbReference type="EMBL" id="CABVHU010000007">
    <property type="protein sequence ID" value="VVO07285.1"/>
    <property type="molecule type" value="Genomic_DNA"/>
</dbReference>
<dbReference type="RefSeq" id="WP_318187373.1">
    <property type="nucleotide sequence ID" value="NZ_CABVHU010000007.1"/>
</dbReference>
<reference evidence="2 3" key="1">
    <citation type="submission" date="2019-09" db="EMBL/GenBank/DDBJ databases">
        <authorList>
            <person name="Chandra G."/>
            <person name="Truman W A."/>
        </authorList>
    </citation>
    <scope>NUCLEOTIDE SEQUENCE [LARGE SCALE GENOMIC DNA]</scope>
    <source>
        <strain evidence="2">PS833</strain>
    </source>
</reference>
<protein>
    <recommendedName>
        <fullName evidence="1">TonB C-terminal domain-containing protein</fullName>
    </recommendedName>
</protein>
<organism evidence="2 3">
    <name type="scientific">Pseudomonas fluorescens</name>
    <dbReference type="NCBI Taxonomy" id="294"/>
    <lineage>
        <taxon>Bacteria</taxon>
        <taxon>Pseudomonadati</taxon>
        <taxon>Pseudomonadota</taxon>
        <taxon>Gammaproteobacteria</taxon>
        <taxon>Pseudomonadales</taxon>
        <taxon>Pseudomonadaceae</taxon>
        <taxon>Pseudomonas</taxon>
    </lineage>
</organism>
<gene>
    <name evidence="2" type="ORF">PS833_03142</name>
</gene>
<dbReference type="InterPro" id="IPR037682">
    <property type="entry name" value="TonB_C"/>
</dbReference>
<feature type="domain" description="TonB C-terminal" evidence="1">
    <location>
        <begin position="1"/>
        <end position="57"/>
    </location>
</feature>
<dbReference type="AlphaFoldDB" id="A0A5E7D671"/>
<accession>A0A5E7D671</accession>